<accession>A0ABU5LRX6</accession>
<name>A0ABU5LRX6_9SPHN</name>
<evidence type="ECO:0000313" key="2">
    <source>
        <dbReference type="Proteomes" id="UP001292182"/>
    </source>
</evidence>
<evidence type="ECO:0000313" key="1">
    <source>
        <dbReference type="EMBL" id="MDZ7282694.1"/>
    </source>
</evidence>
<evidence type="ECO:0008006" key="3">
    <source>
        <dbReference type="Google" id="ProtNLM"/>
    </source>
</evidence>
<keyword evidence="2" id="KW-1185">Reference proteome</keyword>
<dbReference type="EMBL" id="JAOBTW010000010">
    <property type="protein sequence ID" value="MDZ7282694.1"/>
    <property type="molecule type" value="Genomic_DNA"/>
</dbReference>
<dbReference type="Proteomes" id="UP001292182">
    <property type="component" value="Unassembled WGS sequence"/>
</dbReference>
<sequence>MLTHPAAIQGEPTGMNYAHAMMMTLAVMATAAPAVAQSGQAAEKPKVKKTCRSLTPTGSLLPTRVCNTEAEWQKFDSIGQQGVGEFRRALNMTSTNERSRPN</sequence>
<proteinExistence type="predicted"/>
<organism evidence="1 2">
    <name type="scientific">Sphingomonas sanguinis</name>
    <dbReference type="NCBI Taxonomy" id="33051"/>
    <lineage>
        <taxon>Bacteria</taxon>
        <taxon>Pseudomonadati</taxon>
        <taxon>Pseudomonadota</taxon>
        <taxon>Alphaproteobacteria</taxon>
        <taxon>Sphingomonadales</taxon>
        <taxon>Sphingomonadaceae</taxon>
        <taxon>Sphingomonas</taxon>
    </lineage>
</organism>
<gene>
    <name evidence="1" type="ORF">N4G62_11720</name>
</gene>
<comment type="caution">
    <text evidence="1">The sequence shown here is derived from an EMBL/GenBank/DDBJ whole genome shotgun (WGS) entry which is preliminary data.</text>
</comment>
<reference evidence="2" key="1">
    <citation type="submission" date="2023-07" db="EMBL/GenBank/DDBJ databases">
        <title>Whole genome sequence analysis of rice epiphytic Sphingomonas sanguinis OsEp_Plm_15B2.</title>
        <authorList>
            <person name="Sahu K.P."/>
            <person name="Asharani P."/>
            <person name="Reddy B."/>
            <person name="Kumar A."/>
        </authorList>
    </citation>
    <scope>NUCLEOTIDE SEQUENCE [LARGE SCALE GENOMIC DNA]</scope>
    <source>
        <strain evidence="2">OsEp_Plm_15B2</strain>
    </source>
</reference>
<protein>
    <recommendedName>
        <fullName evidence="3">Lipoprotein</fullName>
    </recommendedName>
</protein>